<keyword evidence="4" id="KW-0808">Transferase</keyword>
<comment type="caution">
    <text evidence="12">The sequence shown here is derived from an EMBL/GenBank/DDBJ whole genome shotgun (WGS) entry which is preliminary data.</text>
</comment>
<feature type="domain" description="Histidine kinase" evidence="10">
    <location>
        <begin position="173"/>
        <end position="395"/>
    </location>
</feature>
<dbReference type="Gene3D" id="3.30.450.40">
    <property type="match status" value="1"/>
</dbReference>
<evidence type="ECO:0000256" key="4">
    <source>
        <dbReference type="ARBA" id="ARBA00022679"/>
    </source>
</evidence>
<dbReference type="SMART" id="SM00065">
    <property type="entry name" value="GAF"/>
    <property type="match status" value="1"/>
</dbReference>
<protein>
    <recommendedName>
        <fullName evidence="2">histidine kinase</fullName>
        <ecNumber evidence="2">2.7.13.3</ecNumber>
    </recommendedName>
</protein>
<evidence type="ECO:0000313" key="13">
    <source>
        <dbReference type="Proteomes" id="UP000711047"/>
    </source>
</evidence>
<dbReference type="InterPro" id="IPR036890">
    <property type="entry name" value="HATPase_C_sf"/>
</dbReference>
<dbReference type="SUPFAM" id="SSF55874">
    <property type="entry name" value="ATPase domain of HSP90 chaperone/DNA topoisomerase II/histidine kinase"/>
    <property type="match status" value="1"/>
</dbReference>
<dbReference type="InterPro" id="IPR005467">
    <property type="entry name" value="His_kinase_dom"/>
</dbReference>
<dbReference type="PANTHER" id="PTHR45339:SF1">
    <property type="entry name" value="HYBRID SIGNAL TRANSDUCTION HISTIDINE KINASE J"/>
    <property type="match status" value="1"/>
</dbReference>
<evidence type="ECO:0000256" key="2">
    <source>
        <dbReference type="ARBA" id="ARBA00012438"/>
    </source>
</evidence>
<dbReference type="RefSeq" id="WP_173140919.1">
    <property type="nucleotide sequence ID" value="NZ_JABMKX010000029.1"/>
</dbReference>
<evidence type="ECO:0000256" key="3">
    <source>
        <dbReference type="ARBA" id="ARBA00022553"/>
    </source>
</evidence>
<proteinExistence type="predicted"/>
<dbReference type="Gene3D" id="3.40.50.2300">
    <property type="match status" value="1"/>
</dbReference>
<dbReference type="Pfam" id="PF01590">
    <property type="entry name" value="GAF"/>
    <property type="match status" value="1"/>
</dbReference>
<dbReference type="CDD" id="cd16922">
    <property type="entry name" value="HATPase_EvgS-ArcB-TorS-like"/>
    <property type="match status" value="1"/>
</dbReference>
<dbReference type="Gene3D" id="1.10.287.130">
    <property type="match status" value="1"/>
</dbReference>
<dbReference type="InterPro" id="IPR003594">
    <property type="entry name" value="HATPase_dom"/>
</dbReference>
<organism evidence="12 13">
    <name type="scientific">Paenibacillus tritici</name>
    <dbReference type="NCBI Taxonomy" id="1873425"/>
    <lineage>
        <taxon>Bacteria</taxon>
        <taxon>Bacillati</taxon>
        <taxon>Bacillota</taxon>
        <taxon>Bacilli</taxon>
        <taxon>Bacillales</taxon>
        <taxon>Paenibacillaceae</taxon>
        <taxon>Paenibacillus</taxon>
    </lineage>
</organism>
<dbReference type="PROSITE" id="PS50110">
    <property type="entry name" value="RESPONSE_REGULATORY"/>
    <property type="match status" value="1"/>
</dbReference>
<dbReference type="PROSITE" id="PS50109">
    <property type="entry name" value="HIS_KIN"/>
    <property type="match status" value="1"/>
</dbReference>
<gene>
    <name evidence="12" type="ORF">HQN87_30695</name>
</gene>
<feature type="domain" description="Response regulatory" evidence="11">
    <location>
        <begin position="413"/>
        <end position="528"/>
    </location>
</feature>
<dbReference type="EC" id="2.7.13.3" evidence="2"/>
<evidence type="ECO:0000256" key="9">
    <source>
        <dbReference type="PROSITE-ProRule" id="PRU00169"/>
    </source>
</evidence>
<dbReference type="PRINTS" id="PR00344">
    <property type="entry name" value="BCTRLSENSOR"/>
</dbReference>
<sequence>MENTNTRSPVIRNLEDAADRMIELLSQLFKSNTILISVYGVSSDPLLRVFNREELTAPDTDGSAFFDPICSLITLNNNKPLLVADTHTQPASPALGFIHTRGVHSFIGVPLITEDGESLGTICLMDPAAGSHTKEDLDILSAMAYFFTYIMNLERKYEAVEQRSQSKLDLFAMLSHEIRTPMNGIISMTDLMMTTDMNEEQRYYMEIIESSNAKLLQFLNDVLDFSKMEAGKLFIEKEPFDIITALEESVYLFSTKAFEKNLEVILNVDSEIPLYVLGDAPKIRQIIMNIVSNALKFTHAGEILIELKSLPVRGEEVGIRIRVQDSGIGIAQDKLKRLFNKYTQVHQNSELHHYGGTGLGLAICRQLVELMGGEISAESEEGTGTRLEVTLYLEKYTSLPSIPFEKDVLDAIKILVVDDNLTSLQVISSVLEDWSVAVNSARTAGEALELVAANNDYDLILMDKDIAGTEATELAKHMRQLAPGRKLPVILLAPLGTNLDEETKAQFASIIIKPIRKVHLLNNILALLKHSKPES</sequence>
<dbReference type="InterPro" id="IPR036097">
    <property type="entry name" value="HisK_dim/P_sf"/>
</dbReference>
<feature type="modified residue" description="4-aspartylphosphate" evidence="9">
    <location>
        <position position="463"/>
    </location>
</feature>
<evidence type="ECO:0000256" key="6">
    <source>
        <dbReference type="ARBA" id="ARBA00022777"/>
    </source>
</evidence>
<dbReference type="Gene3D" id="3.30.565.10">
    <property type="entry name" value="Histidine kinase-like ATPase, C-terminal domain"/>
    <property type="match status" value="1"/>
</dbReference>
<keyword evidence="5" id="KW-0547">Nucleotide-binding</keyword>
<accession>A0ABX2DY62</accession>
<keyword evidence="3 9" id="KW-0597">Phosphoprotein</keyword>
<keyword evidence="6" id="KW-0418">Kinase</keyword>
<dbReference type="InterPro" id="IPR001789">
    <property type="entry name" value="Sig_transdc_resp-reg_receiver"/>
</dbReference>
<evidence type="ECO:0000256" key="1">
    <source>
        <dbReference type="ARBA" id="ARBA00000085"/>
    </source>
</evidence>
<evidence type="ECO:0000256" key="5">
    <source>
        <dbReference type="ARBA" id="ARBA00022741"/>
    </source>
</evidence>
<dbReference type="SMART" id="SM00448">
    <property type="entry name" value="REC"/>
    <property type="match status" value="1"/>
</dbReference>
<dbReference type="SUPFAM" id="SSF55781">
    <property type="entry name" value="GAF domain-like"/>
    <property type="match status" value="1"/>
</dbReference>
<dbReference type="SMART" id="SM00388">
    <property type="entry name" value="HisKA"/>
    <property type="match status" value="1"/>
</dbReference>
<dbReference type="InterPro" id="IPR003661">
    <property type="entry name" value="HisK_dim/P_dom"/>
</dbReference>
<dbReference type="SUPFAM" id="SSF47384">
    <property type="entry name" value="Homodimeric domain of signal transducing histidine kinase"/>
    <property type="match status" value="1"/>
</dbReference>
<dbReference type="SMART" id="SM00387">
    <property type="entry name" value="HATPase_c"/>
    <property type="match status" value="1"/>
</dbReference>
<keyword evidence="8" id="KW-0902">Two-component regulatory system</keyword>
<dbReference type="EMBL" id="JABMKX010000029">
    <property type="protein sequence ID" value="NQX49673.1"/>
    <property type="molecule type" value="Genomic_DNA"/>
</dbReference>
<dbReference type="Pfam" id="PF00512">
    <property type="entry name" value="HisKA"/>
    <property type="match status" value="1"/>
</dbReference>
<evidence type="ECO:0000259" key="11">
    <source>
        <dbReference type="PROSITE" id="PS50110"/>
    </source>
</evidence>
<dbReference type="InterPro" id="IPR029016">
    <property type="entry name" value="GAF-like_dom_sf"/>
</dbReference>
<evidence type="ECO:0000256" key="7">
    <source>
        <dbReference type="ARBA" id="ARBA00022840"/>
    </source>
</evidence>
<reference evidence="12 13" key="1">
    <citation type="submission" date="2020-05" db="EMBL/GenBank/DDBJ databases">
        <title>Paenibacillus glebae, sp. nov., Paenibacillus humi sp. nov., Paenibacillus pedi sp. nov., Paenibacillus terrestris sp. nov. and Paenibacillus terricola sp. nov., isolated from a forest top soil sample.</title>
        <authorList>
            <person name="Qi S."/>
            <person name="Carlier A."/>
            <person name="Cnockaert M."/>
            <person name="Vandamme P."/>
        </authorList>
    </citation>
    <scope>NUCLEOTIDE SEQUENCE [LARGE SCALE GENOMIC DNA]</scope>
    <source>
        <strain evidence="12 13">LMG 29502</strain>
    </source>
</reference>
<evidence type="ECO:0000259" key="10">
    <source>
        <dbReference type="PROSITE" id="PS50109"/>
    </source>
</evidence>
<dbReference type="CDD" id="cd00082">
    <property type="entry name" value="HisKA"/>
    <property type="match status" value="1"/>
</dbReference>
<evidence type="ECO:0000256" key="8">
    <source>
        <dbReference type="ARBA" id="ARBA00023012"/>
    </source>
</evidence>
<dbReference type="PANTHER" id="PTHR45339">
    <property type="entry name" value="HYBRID SIGNAL TRANSDUCTION HISTIDINE KINASE J"/>
    <property type="match status" value="1"/>
</dbReference>
<name>A0ABX2DY62_9BACL</name>
<dbReference type="SUPFAM" id="SSF52172">
    <property type="entry name" value="CheY-like"/>
    <property type="match status" value="1"/>
</dbReference>
<dbReference type="Pfam" id="PF02518">
    <property type="entry name" value="HATPase_c"/>
    <property type="match status" value="1"/>
</dbReference>
<dbReference type="InterPro" id="IPR003018">
    <property type="entry name" value="GAF"/>
</dbReference>
<keyword evidence="7" id="KW-0067">ATP-binding</keyword>
<dbReference type="InterPro" id="IPR004358">
    <property type="entry name" value="Sig_transdc_His_kin-like_C"/>
</dbReference>
<dbReference type="Pfam" id="PF00072">
    <property type="entry name" value="Response_reg"/>
    <property type="match status" value="1"/>
</dbReference>
<comment type="catalytic activity">
    <reaction evidence="1">
        <text>ATP + protein L-histidine = ADP + protein N-phospho-L-histidine.</text>
        <dbReference type="EC" id="2.7.13.3"/>
    </reaction>
</comment>
<keyword evidence="13" id="KW-1185">Reference proteome</keyword>
<dbReference type="Proteomes" id="UP000711047">
    <property type="component" value="Unassembled WGS sequence"/>
</dbReference>
<evidence type="ECO:0000313" key="12">
    <source>
        <dbReference type="EMBL" id="NQX49673.1"/>
    </source>
</evidence>
<dbReference type="InterPro" id="IPR011006">
    <property type="entry name" value="CheY-like_superfamily"/>
</dbReference>